<keyword evidence="2" id="KW-0813">Transport</keyword>
<reference evidence="8 9" key="1">
    <citation type="submission" date="2019-11" db="EMBL/GenBank/DDBJ databases">
        <title>Acidiferrimicrobium australis gen. nov., sp. nov., an acidophilic and obligately heterotrophic, member of the Actinobacteria that catalyses dissimilatory oxido- reduction of iron isolated from metal-rich acidic water in Chile.</title>
        <authorList>
            <person name="Gonzalez D."/>
            <person name="Huber K."/>
            <person name="Hedrich S."/>
            <person name="Rojas-Villalobos C."/>
            <person name="Quatrini R."/>
            <person name="Dinamarca M.A."/>
            <person name="Schwarz A."/>
            <person name="Canales C."/>
            <person name="Nancucheo I."/>
        </authorList>
    </citation>
    <scope>NUCLEOTIDE SEQUENCE [LARGE SCALE GENOMIC DNA]</scope>
    <source>
        <strain evidence="8 9">USS-CCA1</strain>
    </source>
</reference>
<dbReference type="PANTHER" id="PTHR42770:SF15">
    <property type="entry name" value="GLUTAMATE_GAMMA-AMINOBUTYRATE ANTIPORTER-RELATED"/>
    <property type="match status" value="1"/>
</dbReference>
<feature type="transmembrane region" description="Helical" evidence="7">
    <location>
        <begin position="24"/>
        <end position="45"/>
    </location>
</feature>
<evidence type="ECO:0000256" key="1">
    <source>
        <dbReference type="ARBA" id="ARBA00004651"/>
    </source>
</evidence>
<keyword evidence="3" id="KW-1003">Cell membrane</keyword>
<keyword evidence="5 7" id="KW-1133">Transmembrane helix</keyword>
<gene>
    <name evidence="8" type="ORF">GHK86_08960</name>
</gene>
<feature type="transmembrane region" description="Helical" evidence="7">
    <location>
        <begin position="166"/>
        <end position="187"/>
    </location>
</feature>
<sequence length="516" mass="54854">MDRIELTAAAQIERSKLQRHFRRYDIFFFLVCTIVGVDTIASVAASGGEAFTWLVIFGVVFFVPQAMIFAELGTAFPQEGGEYLWTRMAFGHLAGAVNNFYYWVTNPVWIGGTLAISAVTAVAVFFDGGRSSLPPVAFYVVGLVFVWATVLGAIMSFSYGKWLPTAGAFARFLLLGLFSVSVIIYAAEHGIHGLGVGSYRPTGTGFVALIGVLLFNYVGSELPSAAGEEMTNPRRDVPFAIFRSALLSFILYALPILGILVVLPASSVSNFGGFVDAIHAVFTVYGGSVHAGVSHLAGAGAVLGAVAAILFIVCVMTSGATWIMGSDRSLAVSGYDGAGPRSLGVISERFGTPVRVNVLSGIVSTVVLVLAHQITNGSAAKYFSAVLGVTISTTLISYLLIYPALWKLRVDRPDAPRPWRMPAARPLTVLVMGLLIISVLQLVAPGAPFNWFGADFRPSGWTYGQRGTYLLTEAVPLLIFGFVGFCFYLAGAKTRAEVVEVPAGPDDEGVLAPEAG</sequence>
<dbReference type="EMBL" id="WJHE01000408">
    <property type="protein sequence ID" value="MST32847.1"/>
    <property type="molecule type" value="Genomic_DNA"/>
</dbReference>
<feature type="transmembrane region" description="Helical" evidence="7">
    <location>
        <begin position="51"/>
        <end position="72"/>
    </location>
</feature>
<protein>
    <submittedName>
        <fullName evidence="8">Amino acid permease</fullName>
    </submittedName>
</protein>
<evidence type="ECO:0000256" key="4">
    <source>
        <dbReference type="ARBA" id="ARBA00022692"/>
    </source>
</evidence>
<evidence type="ECO:0000256" key="2">
    <source>
        <dbReference type="ARBA" id="ARBA00022448"/>
    </source>
</evidence>
<dbReference type="Gene3D" id="1.20.1740.10">
    <property type="entry name" value="Amino acid/polyamine transporter I"/>
    <property type="match status" value="1"/>
</dbReference>
<dbReference type="InterPro" id="IPR002293">
    <property type="entry name" value="AA/rel_permease1"/>
</dbReference>
<feature type="transmembrane region" description="Helical" evidence="7">
    <location>
        <begin position="356"/>
        <end position="374"/>
    </location>
</feature>
<proteinExistence type="predicted"/>
<evidence type="ECO:0000256" key="7">
    <source>
        <dbReference type="SAM" id="Phobius"/>
    </source>
</evidence>
<evidence type="ECO:0000256" key="6">
    <source>
        <dbReference type="ARBA" id="ARBA00023136"/>
    </source>
</evidence>
<dbReference type="PANTHER" id="PTHR42770">
    <property type="entry name" value="AMINO ACID TRANSPORTER-RELATED"/>
    <property type="match status" value="1"/>
</dbReference>
<accession>A0ABW9QU83</accession>
<evidence type="ECO:0000256" key="3">
    <source>
        <dbReference type="ARBA" id="ARBA00022475"/>
    </source>
</evidence>
<comment type="caution">
    <text evidence="8">The sequence shown here is derived from an EMBL/GenBank/DDBJ whole genome shotgun (WGS) entry which is preliminary data.</text>
</comment>
<feature type="transmembrane region" description="Helical" evidence="7">
    <location>
        <begin position="427"/>
        <end position="449"/>
    </location>
</feature>
<feature type="transmembrane region" description="Helical" evidence="7">
    <location>
        <begin position="380"/>
        <end position="406"/>
    </location>
</feature>
<feature type="transmembrane region" description="Helical" evidence="7">
    <location>
        <begin position="299"/>
        <end position="323"/>
    </location>
</feature>
<dbReference type="Proteomes" id="UP000437736">
    <property type="component" value="Unassembled WGS sequence"/>
</dbReference>
<keyword evidence="4 7" id="KW-0812">Transmembrane</keyword>
<dbReference type="PIRSF" id="PIRSF006060">
    <property type="entry name" value="AA_transporter"/>
    <property type="match status" value="1"/>
</dbReference>
<comment type="subcellular location">
    <subcellularLocation>
        <location evidence="1">Cell membrane</location>
        <topology evidence="1">Multi-pass membrane protein</topology>
    </subcellularLocation>
</comment>
<feature type="transmembrane region" description="Helical" evidence="7">
    <location>
        <begin position="108"/>
        <end position="126"/>
    </location>
</feature>
<name>A0ABW9QU83_9ACTN</name>
<keyword evidence="9" id="KW-1185">Reference proteome</keyword>
<evidence type="ECO:0000313" key="9">
    <source>
        <dbReference type="Proteomes" id="UP000437736"/>
    </source>
</evidence>
<evidence type="ECO:0000256" key="5">
    <source>
        <dbReference type="ARBA" id="ARBA00022989"/>
    </source>
</evidence>
<dbReference type="InterPro" id="IPR050367">
    <property type="entry name" value="APC_superfamily"/>
</dbReference>
<keyword evidence="6 7" id="KW-0472">Membrane</keyword>
<feature type="transmembrane region" description="Helical" evidence="7">
    <location>
        <begin position="138"/>
        <end position="160"/>
    </location>
</feature>
<dbReference type="Pfam" id="PF13520">
    <property type="entry name" value="AA_permease_2"/>
    <property type="match status" value="1"/>
</dbReference>
<feature type="transmembrane region" description="Helical" evidence="7">
    <location>
        <begin position="199"/>
        <end position="219"/>
    </location>
</feature>
<feature type="transmembrane region" description="Helical" evidence="7">
    <location>
        <begin position="239"/>
        <end position="262"/>
    </location>
</feature>
<organism evidence="8 9">
    <name type="scientific">Acidiferrimicrobium australe</name>
    <dbReference type="NCBI Taxonomy" id="2664430"/>
    <lineage>
        <taxon>Bacteria</taxon>
        <taxon>Bacillati</taxon>
        <taxon>Actinomycetota</taxon>
        <taxon>Acidimicrobiia</taxon>
        <taxon>Acidimicrobiales</taxon>
        <taxon>Acidimicrobiaceae</taxon>
        <taxon>Acidiferrimicrobium</taxon>
    </lineage>
</organism>
<feature type="transmembrane region" description="Helical" evidence="7">
    <location>
        <begin position="469"/>
        <end position="490"/>
    </location>
</feature>
<evidence type="ECO:0000313" key="8">
    <source>
        <dbReference type="EMBL" id="MST32847.1"/>
    </source>
</evidence>